<dbReference type="SMART" id="SM00507">
    <property type="entry name" value="HNHc"/>
    <property type="match status" value="1"/>
</dbReference>
<feature type="domain" description="HNH nuclease" evidence="1">
    <location>
        <begin position="87"/>
        <end position="138"/>
    </location>
</feature>
<dbReference type="InterPro" id="IPR052892">
    <property type="entry name" value="NA-targeting_endonuclease"/>
</dbReference>
<dbReference type="Gene3D" id="1.10.30.50">
    <property type="match status" value="1"/>
</dbReference>
<dbReference type="GO" id="GO:0008270">
    <property type="term" value="F:zinc ion binding"/>
    <property type="evidence" value="ECO:0007669"/>
    <property type="project" value="InterPro"/>
</dbReference>
<dbReference type="Proteomes" id="UP000007491">
    <property type="component" value="Plasmid pRKC30SC2"/>
</dbReference>
<dbReference type="HOGENOM" id="CLU_933123_0_0_9"/>
<keyword evidence="2" id="KW-0614">Plasmid</keyword>
<geneLocation type="plasmid" evidence="2 3">
    <name>pRKC30SC2</name>
</geneLocation>
<organism evidence="2 3">
    <name type="scientific">Lactobacillus amylovorus</name>
    <dbReference type="NCBI Taxonomy" id="1604"/>
    <lineage>
        <taxon>Bacteria</taxon>
        <taxon>Bacillati</taxon>
        <taxon>Bacillota</taxon>
        <taxon>Bacilli</taxon>
        <taxon>Lactobacillales</taxon>
        <taxon>Lactobacillaceae</taxon>
        <taxon>Lactobacillus</taxon>
    </lineage>
</organism>
<dbReference type="Pfam" id="PF01844">
    <property type="entry name" value="HNH"/>
    <property type="match status" value="1"/>
</dbReference>
<evidence type="ECO:0000313" key="2">
    <source>
        <dbReference type="EMBL" id="ADZ08253.1"/>
    </source>
</evidence>
<dbReference type="RefSeq" id="WP_013646114.1">
    <property type="nucleotide sequence ID" value="NC_015218.1"/>
</dbReference>
<dbReference type="GO" id="GO:0004519">
    <property type="term" value="F:endonuclease activity"/>
    <property type="evidence" value="ECO:0007669"/>
    <property type="project" value="InterPro"/>
</dbReference>
<dbReference type="AlphaFoldDB" id="F0TJ73"/>
<dbReference type="PANTHER" id="PTHR33877:SF1">
    <property type="entry name" value="TYPE IV METHYL-DIRECTED RESTRICTION ENZYME ECOKMCRA"/>
    <property type="match status" value="1"/>
</dbReference>
<dbReference type="CDD" id="cd00085">
    <property type="entry name" value="HNHc"/>
    <property type="match status" value="1"/>
</dbReference>
<reference key="2">
    <citation type="submission" date="2011-02" db="EMBL/GenBank/DDBJ databases">
        <authorList>
            <person name="Roh H."/>
            <person name="Ko H.-J."/>
            <person name="Kim S.-H."/>
            <person name="Choi I.-G."/>
            <person name="Oh S."/>
        </authorList>
    </citation>
    <scope>NUCLEOTIDE SEQUENCE</scope>
    <source>
        <strain>30SC</strain>
    </source>
</reference>
<sequence>MDISFNSIDLTYHTLDLHLTKNGMLVLGKRQNTKLISEQALKEIIKGAELTLQLYKKYNVVPEAVNREMWNINNQTAKSRITISAERRRKIYEKYDGKCYYCGKDVDDAYQIDHRIPVARGGTNDDDNLVLACAHCNESKNSLSEAGYIINDCDLDRVKKLLKDIKPVMVHTDKVIKEEKDKLDQAMEAADKWRAKAIQKYPEYAELVDYPFLFKEFIQVSSENRKQVVKWCKDSFELAKIGNRKLKADKLTPKYNANPHNEYKIRDYHILEAAMIVAGFKPVDPFKSNQWYKIKYRG</sequence>
<name>F0TJ73_LACAM</name>
<proteinExistence type="predicted"/>
<dbReference type="EMBL" id="CP002561">
    <property type="protein sequence ID" value="ADZ08253.1"/>
    <property type="molecule type" value="Genomic_DNA"/>
</dbReference>
<evidence type="ECO:0000313" key="3">
    <source>
        <dbReference type="Proteomes" id="UP000007491"/>
    </source>
</evidence>
<accession>F0TJ73</accession>
<dbReference type="KEGG" id="lai:LAC30SC_10955"/>
<reference evidence="2 3" key="1">
    <citation type="journal article" date="2011" name="J. Bacteriol.">
        <title>Complete genome sequencing of Lactobacillus acidophilus 30SC, isolated from swine intestine.</title>
        <authorList>
            <person name="Oh S."/>
            <person name="Roh H."/>
            <person name="Ko H.J."/>
            <person name="Kim S."/>
            <person name="Kim K.H."/>
            <person name="Lee S.E."/>
            <person name="Chang I.S."/>
            <person name="Kim S."/>
            <person name="Choi I.G."/>
        </authorList>
    </citation>
    <scope>NUCLEOTIDE SEQUENCE [LARGE SCALE GENOMIC DNA]</scope>
    <source>
        <strain evidence="2 3">30SC</strain>
        <plasmid evidence="3">pRKC30SC2</plasmid>
    </source>
</reference>
<gene>
    <name evidence="2" type="ordered locus">LAC30SC_10955</name>
</gene>
<protein>
    <submittedName>
        <fullName evidence="2">HNH nuclease</fullName>
    </submittedName>
</protein>
<dbReference type="PANTHER" id="PTHR33877">
    <property type="entry name" value="SLL1193 PROTEIN"/>
    <property type="match status" value="1"/>
</dbReference>
<dbReference type="OrthoDB" id="9811997at2"/>
<dbReference type="InterPro" id="IPR002711">
    <property type="entry name" value="HNH"/>
</dbReference>
<dbReference type="GO" id="GO:0003676">
    <property type="term" value="F:nucleic acid binding"/>
    <property type="evidence" value="ECO:0007669"/>
    <property type="project" value="InterPro"/>
</dbReference>
<dbReference type="InterPro" id="IPR003615">
    <property type="entry name" value="HNH_nuc"/>
</dbReference>
<evidence type="ECO:0000259" key="1">
    <source>
        <dbReference type="SMART" id="SM00507"/>
    </source>
</evidence>